<evidence type="ECO:0000256" key="6">
    <source>
        <dbReference type="RuleBase" id="RU004057"/>
    </source>
</evidence>
<dbReference type="GO" id="GO:0017038">
    <property type="term" value="P:protein import"/>
    <property type="evidence" value="ECO:0007669"/>
    <property type="project" value="TreeGrafter"/>
</dbReference>
<evidence type="ECO:0000256" key="8">
    <source>
        <dbReference type="SAM" id="SignalP"/>
    </source>
</evidence>
<keyword evidence="4 7" id="KW-1133">Transmembrane helix</keyword>
<keyword evidence="2" id="KW-1003">Cell membrane</keyword>
<keyword evidence="6" id="KW-0813">Transport</keyword>
<evidence type="ECO:0000256" key="3">
    <source>
        <dbReference type="ARBA" id="ARBA00022692"/>
    </source>
</evidence>
<comment type="caution">
    <text evidence="10">The sequence shown here is derived from an EMBL/GenBank/DDBJ whole genome shotgun (WGS) entry which is preliminary data.</text>
</comment>
<keyword evidence="6" id="KW-0653">Protein transport</keyword>
<dbReference type="GO" id="GO:0005886">
    <property type="term" value="C:plasma membrane"/>
    <property type="evidence" value="ECO:0007669"/>
    <property type="project" value="UniProtKB-SubCell"/>
</dbReference>
<gene>
    <name evidence="10" type="ORF">HNR46_003808</name>
</gene>
<keyword evidence="11" id="KW-1185">Reference proteome</keyword>
<comment type="similarity">
    <text evidence="6">Belongs to the exbB/tolQ family.</text>
</comment>
<dbReference type="AlphaFoldDB" id="A0A840V5M6"/>
<evidence type="ECO:0000256" key="4">
    <source>
        <dbReference type="ARBA" id="ARBA00022989"/>
    </source>
</evidence>
<feature type="signal peptide" evidence="8">
    <location>
        <begin position="1"/>
        <end position="29"/>
    </location>
</feature>
<feature type="transmembrane region" description="Helical" evidence="7">
    <location>
        <begin position="53"/>
        <end position="73"/>
    </location>
</feature>
<dbReference type="InterPro" id="IPR002898">
    <property type="entry name" value="MotA_ExbB_proton_chnl"/>
</dbReference>
<dbReference type="PANTHER" id="PTHR30625">
    <property type="entry name" value="PROTEIN TOLQ"/>
    <property type="match status" value="1"/>
</dbReference>
<keyword evidence="5 7" id="KW-0472">Membrane</keyword>
<keyword evidence="3 7" id="KW-0812">Transmembrane</keyword>
<proteinExistence type="inferred from homology"/>
<name>A0A840V5M6_9BACT</name>
<evidence type="ECO:0000256" key="7">
    <source>
        <dbReference type="SAM" id="Phobius"/>
    </source>
</evidence>
<dbReference type="InterPro" id="IPR050790">
    <property type="entry name" value="ExbB/TolQ_transport"/>
</dbReference>
<evidence type="ECO:0000256" key="5">
    <source>
        <dbReference type="ARBA" id="ARBA00023136"/>
    </source>
</evidence>
<evidence type="ECO:0000256" key="1">
    <source>
        <dbReference type="ARBA" id="ARBA00004651"/>
    </source>
</evidence>
<dbReference type="EMBL" id="JACHFD010000028">
    <property type="protein sequence ID" value="MBB5353547.1"/>
    <property type="molecule type" value="Genomic_DNA"/>
</dbReference>
<dbReference type="Proteomes" id="UP000557717">
    <property type="component" value="Unassembled WGS sequence"/>
</dbReference>
<evidence type="ECO:0000313" key="11">
    <source>
        <dbReference type="Proteomes" id="UP000557717"/>
    </source>
</evidence>
<protein>
    <submittedName>
        <fullName evidence="10">Biopolymer transport protein ExbB</fullName>
    </submittedName>
</protein>
<evidence type="ECO:0000256" key="2">
    <source>
        <dbReference type="ARBA" id="ARBA00022475"/>
    </source>
</evidence>
<reference evidence="10 11" key="1">
    <citation type="submission" date="2020-08" db="EMBL/GenBank/DDBJ databases">
        <title>Genomic Encyclopedia of Type Strains, Phase IV (KMG-IV): sequencing the most valuable type-strain genomes for metagenomic binning, comparative biology and taxonomic classification.</title>
        <authorList>
            <person name="Goeker M."/>
        </authorList>
    </citation>
    <scope>NUCLEOTIDE SEQUENCE [LARGE SCALE GENOMIC DNA]</scope>
    <source>
        <strain evidence="10 11">YC6886</strain>
    </source>
</reference>
<feature type="transmembrane region" description="Helical" evidence="7">
    <location>
        <begin position="198"/>
        <end position="220"/>
    </location>
</feature>
<evidence type="ECO:0000313" key="10">
    <source>
        <dbReference type="EMBL" id="MBB5353547.1"/>
    </source>
</evidence>
<accession>A0A840V5M6</accession>
<feature type="transmembrane region" description="Helical" evidence="7">
    <location>
        <begin position="151"/>
        <end position="178"/>
    </location>
</feature>
<comment type="subcellular location">
    <subcellularLocation>
        <location evidence="1">Cell membrane</location>
        <topology evidence="1">Multi-pass membrane protein</topology>
    </subcellularLocation>
    <subcellularLocation>
        <location evidence="6">Membrane</location>
        <topology evidence="6">Multi-pass membrane protein</topology>
    </subcellularLocation>
</comment>
<dbReference type="Pfam" id="PF01618">
    <property type="entry name" value="MotA_ExbB"/>
    <property type="match status" value="1"/>
</dbReference>
<keyword evidence="8" id="KW-0732">Signal</keyword>
<dbReference type="RefSeq" id="WP_184021569.1">
    <property type="nucleotide sequence ID" value="NZ_JACHFD010000028.1"/>
</dbReference>
<evidence type="ECO:0000259" key="9">
    <source>
        <dbReference type="Pfam" id="PF01618"/>
    </source>
</evidence>
<feature type="chain" id="PRO_5032302210" evidence="8">
    <location>
        <begin position="30"/>
        <end position="261"/>
    </location>
</feature>
<sequence length="261" mass="28087">MILQSVRRPGRTMALVVTSLLVSAPSLFAQDAAAPSKNALQKYVIDGGPTMFFIGAAVVALIALAVFNFINLTKPKFCPDDLKAELLDHMANCRVRSAIELAASHPSYLGRMMAYSLPNIDATRPEDLGRDQVEDAMADFSINENRRSMTWVNYISLVAQAAPMLGLLGTVIGMVQAFGILAESGQADPSQLAGSISVALLTTMWGLITAIPALLAYFFFKNRLNNLVADCHHAAEDMLNASIQTVNQDAYLAKIPEGIAV</sequence>
<feature type="domain" description="MotA/TolQ/ExbB proton channel" evidence="9">
    <location>
        <begin position="129"/>
        <end position="230"/>
    </location>
</feature>
<dbReference type="PANTHER" id="PTHR30625:SF17">
    <property type="entry name" value="TOLQ-RELATED"/>
    <property type="match status" value="1"/>
</dbReference>
<organism evidence="10 11">
    <name type="scientific">Haloferula luteola</name>
    <dbReference type="NCBI Taxonomy" id="595692"/>
    <lineage>
        <taxon>Bacteria</taxon>
        <taxon>Pseudomonadati</taxon>
        <taxon>Verrucomicrobiota</taxon>
        <taxon>Verrucomicrobiia</taxon>
        <taxon>Verrucomicrobiales</taxon>
        <taxon>Verrucomicrobiaceae</taxon>
        <taxon>Haloferula</taxon>
    </lineage>
</organism>